<dbReference type="InterPro" id="IPR034086">
    <property type="entry name" value="PMEI_plant"/>
</dbReference>
<dbReference type="KEGG" id="cit:107176460"/>
<gene>
    <name evidence="6" type="ORF">CISIN_1g047586mg</name>
</gene>
<name>A0A067D576_CITSI</name>
<reference evidence="6 7" key="1">
    <citation type="submission" date="2014-04" db="EMBL/GenBank/DDBJ databases">
        <authorList>
            <consortium name="International Citrus Genome Consortium"/>
            <person name="Gmitter F."/>
            <person name="Chen C."/>
            <person name="Farmerie W."/>
            <person name="Harkins T."/>
            <person name="Desany B."/>
            <person name="Mohiuddin M."/>
            <person name="Kodira C."/>
            <person name="Borodovsky M."/>
            <person name="Lomsadze A."/>
            <person name="Burns P."/>
            <person name="Jenkins J."/>
            <person name="Prochnik S."/>
            <person name="Shu S."/>
            <person name="Chapman J."/>
            <person name="Pitluck S."/>
            <person name="Schmutz J."/>
            <person name="Rokhsar D."/>
        </authorList>
    </citation>
    <scope>NUCLEOTIDE SEQUENCE</scope>
</reference>
<feature type="signal peptide" evidence="4">
    <location>
        <begin position="1"/>
        <end position="22"/>
    </location>
</feature>
<evidence type="ECO:0000256" key="2">
    <source>
        <dbReference type="ARBA" id="ARBA00023157"/>
    </source>
</evidence>
<dbReference type="Gene3D" id="1.20.140.40">
    <property type="entry name" value="Invertase/pectin methylesterase inhibitor family protein"/>
    <property type="match status" value="1"/>
</dbReference>
<dbReference type="CDD" id="cd15797">
    <property type="entry name" value="PMEI"/>
    <property type="match status" value="1"/>
</dbReference>
<sequence length="179" mass="19723">MACLQFCASFIILLSTIPAISPSSVNVSENDIEDLCKNTIDAQFCVKVLKSDPRTPKADFEGLTQISIDLSRSFVLETSAMLASLAKNDTQSALMKSRYSACLMQYGRSLNDMEYANECLKIKYLRGIYMAILSSKVAAGACTREFETPPADKSGLIERNRKLRIYGQIIVLASVLMPS</sequence>
<evidence type="ECO:0000256" key="1">
    <source>
        <dbReference type="ARBA" id="ARBA00022729"/>
    </source>
</evidence>
<organism evidence="6 7">
    <name type="scientific">Citrus sinensis</name>
    <name type="common">Sweet orange</name>
    <name type="synonym">Citrus aurantium var. sinensis</name>
    <dbReference type="NCBI Taxonomy" id="2711"/>
    <lineage>
        <taxon>Eukaryota</taxon>
        <taxon>Viridiplantae</taxon>
        <taxon>Streptophyta</taxon>
        <taxon>Embryophyta</taxon>
        <taxon>Tracheophyta</taxon>
        <taxon>Spermatophyta</taxon>
        <taxon>Magnoliopsida</taxon>
        <taxon>eudicotyledons</taxon>
        <taxon>Gunneridae</taxon>
        <taxon>Pentapetalae</taxon>
        <taxon>rosids</taxon>
        <taxon>malvids</taxon>
        <taxon>Sapindales</taxon>
        <taxon>Rutaceae</taxon>
        <taxon>Aurantioideae</taxon>
        <taxon>Citrus</taxon>
    </lineage>
</organism>
<dbReference type="SUPFAM" id="SSF101148">
    <property type="entry name" value="Plant invertase/pectin methylesterase inhibitor"/>
    <property type="match status" value="1"/>
</dbReference>
<keyword evidence="7" id="KW-1185">Reference proteome</keyword>
<comment type="similarity">
    <text evidence="3">Belongs to the PMEI family.</text>
</comment>
<evidence type="ECO:0000256" key="4">
    <source>
        <dbReference type="SAM" id="SignalP"/>
    </source>
</evidence>
<dbReference type="SMR" id="A0A067D576"/>
<feature type="chain" id="PRO_5001639204" description="Pectinesterase inhibitor domain-containing protein" evidence="4">
    <location>
        <begin position="23"/>
        <end position="179"/>
    </location>
</feature>
<dbReference type="NCBIfam" id="TIGR01614">
    <property type="entry name" value="PME_inhib"/>
    <property type="match status" value="1"/>
</dbReference>
<dbReference type="AlphaFoldDB" id="A0A067D576"/>
<protein>
    <recommendedName>
        <fullName evidence="5">Pectinesterase inhibitor domain-containing protein</fullName>
    </recommendedName>
</protein>
<dbReference type="Proteomes" id="UP000027120">
    <property type="component" value="Unassembled WGS sequence"/>
</dbReference>
<dbReference type="GO" id="GO:0046910">
    <property type="term" value="F:pectinesterase inhibitor activity"/>
    <property type="evidence" value="ECO:0007669"/>
    <property type="project" value="InterPro"/>
</dbReference>
<dbReference type="PANTHER" id="PTHR36710:SF4">
    <property type="entry name" value="PLANT INVERTASE_PECTIN METHYLESTERASE INHIBITOR SUPERFAMILY PROTEIN"/>
    <property type="match status" value="1"/>
</dbReference>
<accession>A0A067D576</accession>
<evidence type="ECO:0000313" key="6">
    <source>
        <dbReference type="EMBL" id="KDO37978.1"/>
    </source>
</evidence>
<dbReference type="SMART" id="SM00856">
    <property type="entry name" value="PMEI"/>
    <property type="match status" value="1"/>
</dbReference>
<keyword evidence="1 4" id="KW-0732">Signal</keyword>
<dbReference type="Pfam" id="PF04043">
    <property type="entry name" value="PMEI"/>
    <property type="match status" value="1"/>
</dbReference>
<evidence type="ECO:0000313" key="7">
    <source>
        <dbReference type="Proteomes" id="UP000027120"/>
    </source>
</evidence>
<evidence type="ECO:0000259" key="5">
    <source>
        <dbReference type="SMART" id="SM00856"/>
    </source>
</evidence>
<evidence type="ECO:0000256" key="3">
    <source>
        <dbReference type="ARBA" id="ARBA00038471"/>
    </source>
</evidence>
<proteinExistence type="inferred from homology"/>
<dbReference type="InterPro" id="IPR052421">
    <property type="entry name" value="PCW_Enzyme_Inhibitor"/>
</dbReference>
<dbReference type="InterPro" id="IPR006501">
    <property type="entry name" value="Pectinesterase_inhib_dom"/>
</dbReference>
<dbReference type="OrthoDB" id="764172at2759"/>
<keyword evidence="2" id="KW-1015">Disulfide bond</keyword>
<dbReference type="EMBL" id="KK789146">
    <property type="protein sequence ID" value="KDO37978.1"/>
    <property type="molecule type" value="Genomic_DNA"/>
</dbReference>
<feature type="domain" description="Pectinesterase inhibitor" evidence="5">
    <location>
        <begin position="27"/>
        <end position="173"/>
    </location>
</feature>
<dbReference type="PANTHER" id="PTHR36710">
    <property type="entry name" value="PECTINESTERASE INHIBITOR-LIKE"/>
    <property type="match status" value="1"/>
</dbReference>
<dbReference type="InterPro" id="IPR035513">
    <property type="entry name" value="Invertase/methylesterase_inhib"/>
</dbReference>